<sequence>MTASALVLLYCALVLFSGLFEAFGRDGIVTTPPRGWNSYDSFSWIVDEEAFLDNANFVSSRLLDFGYEYVVIDFLWYRKNVKGSSLDSYGYDNLDDWGRLVPDPDRWPSSRNGTGFKQIAQKVHDMGLKFGIHVMRGISLEAVNGNKPILDVTTGLPYVEGGRKWQAGDIGMRDMPCAWMQNGFMSVNTDLGAGLAFLRSLYEQYAEWDVDFVKLDCVFGDDLDKDEIIVVSQILEELDRPVLLSLSPGTSVTPYMADPISDYVDMYRITADDWDTWNDVVAHFDVARDFAAAKKIGANGLHGKSWPDLDMLPLGWLTDPGVQQGPHRKCNLNLDEQKTQLTLWSMAKSPLMFGGDLRNIDDTTLNLITNPTLLEINSYSENNMEFPLVFTGNLHRKIDHVSTWSPLWSRKHIDAHEKLVLELTGCFNEKSKGWSIPTDDQDFNQICWNYTSKNIRIGSSCLHKRIPLLTSDEEVIYKQKYEGKFQLLATRSMDACLEPSARRKLTASERLSAFFSTCKWNAIQMWSLNDDGALINSYSGLCATMASPRDTVNSGGARAWVATGRRGEVYLSFFNLNPVNTSISATIGDLAKLLDRKFFASSSCRCYEVWTGNELGVVQGTLSMMVASHGAALFVLNCNI</sequence>
<dbReference type="PRINTS" id="PR00740">
    <property type="entry name" value="GLHYDRLASE27"/>
</dbReference>
<dbReference type="EC" id="3.2.1.22" evidence="3 7"/>
<dbReference type="Pfam" id="PF17801">
    <property type="entry name" value="Melibiase_C"/>
    <property type="match status" value="1"/>
</dbReference>
<evidence type="ECO:0000256" key="3">
    <source>
        <dbReference type="ARBA" id="ARBA00012755"/>
    </source>
</evidence>
<dbReference type="OrthoDB" id="5795902at2759"/>
<dbReference type="GO" id="GO:0005975">
    <property type="term" value="P:carbohydrate metabolic process"/>
    <property type="evidence" value="ECO:0007669"/>
    <property type="project" value="InterPro"/>
</dbReference>
<evidence type="ECO:0000259" key="9">
    <source>
        <dbReference type="Pfam" id="PF17801"/>
    </source>
</evidence>
<keyword evidence="4 8" id="KW-0732">Signal</keyword>
<feature type="signal peptide" evidence="8">
    <location>
        <begin position="1"/>
        <end position="24"/>
    </location>
</feature>
<dbReference type="STRING" id="1088818.A0A2I0AQH1"/>
<evidence type="ECO:0000256" key="1">
    <source>
        <dbReference type="ARBA" id="ARBA00001255"/>
    </source>
</evidence>
<protein>
    <recommendedName>
        <fullName evidence="3 7">Alpha-galactosidase</fullName>
        <ecNumber evidence="3 7">3.2.1.22</ecNumber>
    </recommendedName>
    <alternativeName>
        <fullName evidence="7">Melibiase</fullName>
    </alternativeName>
</protein>
<evidence type="ECO:0000256" key="6">
    <source>
        <dbReference type="ARBA" id="ARBA00023295"/>
    </source>
</evidence>
<reference evidence="10 11" key="1">
    <citation type="journal article" date="2017" name="Nature">
        <title>The Apostasia genome and the evolution of orchids.</title>
        <authorList>
            <person name="Zhang G.Q."/>
            <person name="Liu K.W."/>
            <person name="Li Z."/>
            <person name="Lohaus R."/>
            <person name="Hsiao Y.Y."/>
            <person name="Niu S.C."/>
            <person name="Wang J.Y."/>
            <person name="Lin Y.C."/>
            <person name="Xu Q."/>
            <person name="Chen L.J."/>
            <person name="Yoshida K."/>
            <person name="Fujiwara S."/>
            <person name="Wang Z.W."/>
            <person name="Zhang Y.Q."/>
            <person name="Mitsuda N."/>
            <person name="Wang M."/>
            <person name="Liu G.H."/>
            <person name="Pecoraro L."/>
            <person name="Huang H.X."/>
            <person name="Xiao X.J."/>
            <person name="Lin M."/>
            <person name="Wu X.Y."/>
            <person name="Wu W.L."/>
            <person name="Chen Y.Y."/>
            <person name="Chang S.B."/>
            <person name="Sakamoto S."/>
            <person name="Ohme-Takagi M."/>
            <person name="Yagi M."/>
            <person name="Zeng S.J."/>
            <person name="Shen C.Y."/>
            <person name="Yeh C.M."/>
            <person name="Luo Y.B."/>
            <person name="Tsai W.C."/>
            <person name="Van de Peer Y."/>
            <person name="Liu Z.J."/>
        </authorList>
    </citation>
    <scope>NUCLEOTIDE SEQUENCE [LARGE SCALE GENOMIC DNA]</scope>
    <source>
        <strain evidence="11">cv. Shenzhen</strain>
        <tissue evidence="10">Stem</tissue>
    </source>
</reference>
<accession>A0A2I0AQH1</accession>
<dbReference type="Gene3D" id="3.20.20.70">
    <property type="entry name" value="Aldolase class I"/>
    <property type="match status" value="1"/>
</dbReference>
<dbReference type="CDD" id="cd14792">
    <property type="entry name" value="GH27"/>
    <property type="match status" value="1"/>
</dbReference>
<dbReference type="SUPFAM" id="SSF51011">
    <property type="entry name" value="Glycosyl hydrolase domain"/>
    <property type="match status" value="1"/>
</dbReference>
<keyword evidence="11" id="KW-1185">Reference proteome</keyword>
<dbReference type="EMBL" id="KZ451960">
    <property type="protein sequence ID" value="PKA57803.1"/>
    <property type="molecule type" value="Genomic_DNA"/>
</dbReference>
<evidence type="ECO:0000256" key="5">
    <source>
        <dbReference type="ARBA" id="ARBA00022801"/>
    </source>
</evidence>
<evidence type="ECO:0000256" key="2">
    <source>
        <dbReference type="ARBA" id="ARBA00009743"/>
    </source>
</evidence>
<name>A0A2I0AQH1_9ASPA</name>
<dbReference type="InterPro" id="IPR041233">
    <property type="entry name" value="Melibiase_C"/>
</dbReference>
<proteinExistence type="inferred from homology"/>
<evidence type="ECO:0000256" key="4">
    <source>
        <dbReference type="ARBA" id="ARBA00022729"/>
    </source>
</evidence>
<keyword evidence="5 7" id="KW-0378">Hydrolase</keyword>
<organism evidence="10 11">
    <name type="scientific">Apostasia shenzhenica</name>
    <dbReference type="NCBI Taxonomy" id="1088818"/>
    <lineage>
        <taxon>Eukaryota</taxon>
        <taxon>Viridiplantae</taxon>
        <taxon>Streptophyta</taxon>
        <taxon>Embryophyta</taxon>
        <taxon>Tracheophyta</taxon>
        <taxon>Spermatophyta</taxon>
        <taxon>Magnoliopsida</taxon>
        <taxon>Liliopsida</taxon>
        <taxon>Asparagales</taxon>
        <taxon>Orchidaceae</taxon>
        <taxon>Apostasioideae</taxon>
        <taxon>Apostasia</taxon>
    </lineage>
</organism>
<dbReference type="GO" id="GO:0004557">
    <property type="term" value="F:alpha-galactosidase activity"/>
    <property type="evidence" value="ECO:0007669"/>
    <property type="project" value="UniProtKB-EC"/>
</dbReference>
<comment type="catalytic activity">
    <reaction evidence="1 7">
        <text>Hydrolysis of terminal, non-reducing alpha-D-galactose residues in alpha-D-galactosides, including galactose oligosaccharides, galactomannans and galactolipids.</text>
        <dbReference type="EC" id="3.2.1.22"/>
    </reaction>
</comment>
<evidence type="ECO:0000256" key="8">
    <source>
        <dbReference type="SAM" id="SignalP"/>
    </source>
</evidence>
<evidence type="ECO:0000313" key="11">
    <source>
        <dbReference type="Proteomes" id="UP000236161"/>
    </source>
</evidence>
<gene>
    <name evidence="10" type="ORF">AXF42_Ash015181</name>
</gene>
<dbReference type="Proteomes" id="UP000236161">
    <property type="component" value="Unassembled WGS sequence"/>
</dbReference>
<dbReference type="InterPro" id="IPR013785">
    <property type="entry name" value="Aldolase_TIM"/>
</dbReference>
<dbReference type="PANTHER" id="PTHR11452:SF42">
    <property type="entry name" value="ALPHA-GALACTOSIDASE"/>
    <property type="match status" value="1"/>
</dbReference>
<comment type="similarity">
    <text evidence="2 7">Belongs to the glycosyl hydrolase 27 family.</text>
</comment>
<dbReference type="AlphaFoldDB" id="A0A2I0AQH1"/>
<dbReference type="SUPFAM" id="SSF51445">
    <property type="entry name" value="(Trans)glycosidases"/>
    <property type="match status" value="1"/>
</dbReference>
<keyword evidence="7" id="KW-1015">Disulfide bond</keyword>
<evidence type="ECO:0000256" key="7">
    <source>
        <dbReference type="RuleBase" id="RU361168"/>
    </source>
</evidence>
<dbReference type="InterPro" id="IPR017853">
    <property type="entry name" value="GH"/>
</dbReference>
<dbReference type="Gene3D" id="2.60.40.1180">
    <property type="entry name" value="Golgi alpha-mannosidase II"/>
    <property type="match status" value="1"/>
</dbReference>
<evidence type="ECO:0000313" key="10">
    <source>
        <dbReference type="EMBL" id="PKA57803.1"/>
    </source>
</evidence>
<dbReference type="PANTHER" id="PTHR11452">
    <property type="entry name" value="ALPHA-GALACTOSIDASE/ALPHA-N-ACETYLGALACTOSAMINIDASE"/>
    <property type="match status" value="1"/>
</dbReference>
<feature type="chain" id="PRO_5014197322" description="Alpha-galactosidase" evidence="8">
    <location>
        <begin position="25"/>
        <end position="640"/>
    </location>
</feature>
<keyword evidence="6 7" id="KW-0326">Glycosidase</keyword>
<feature type="domain" description="Alpha galactosidase C-terminal" evidence="9">
    <location>
        <begin position="555"/>
        <end position="636"/>
    </location>
</feature>
<dbReference type="Pfam" id="PF16499">
    <property type="entry name" value="Melibiase_2"/>
    <property type="match status" value="2"/>
</dbReference>
<dbReference type="InterPro" id="IPR002241">
    <property type="entry name" value="Glyco_hydro_27"/>
</dbReference>
<dbReference type="InterPro" id="IPR013780">
    <property type="entry name" value="Glyco_hydro_b"/>
</dbReference>